<accession>A0A8K0G4J8</accession>
<keyword evidence="3" id="KW-1185">Reference proteome</keyword>
<sequence length="225" mass="25778">MERYNTGLLGLTERKQQREGAQRIHAYGLNEDANENEIFYELQEEQHENVILVEDINRRVEENDTELQVKRKQSNNKSGAVLQDTDELKCEGSGDSQNFTDGNIKFETPEQATKTRSSSIVESIQGAIEKLAKISDGNKTRKQIHEFDAFCNNLAIQLKKRSLRQALICQEKLQAVMTQQRLSVLPSDNRALPLDVYTSTPSPASIFFWAYFTRLLFCDFFGLYS</sequence>
<organism evidence="2 3">
    <name type="scientific">Ignelater luminosus</name>
    <name type="common">Cucubano</name>
    <name type="synonym">Pyrophorus luminosus</name>
    <dbReference type="NCBI Taxonomy" id="2038154"/>
    <lineage>
        <taxon>Eukaryota</taxon>
        <taxon>Metazoa</taxon>
        <taxon>Ecdysozoa</taxon>
        <taxon>Arthropoda</taxon>
        <taxon>Hexapoda</taxon>
        <taxon>Insecta</taxon>
        <taxon>Pterygota</taxon>
        <taxon>Neoptera</taxon>
        <taxon>Endopterygota</taxon>
        <taxon>Coleoptera</taxon>
        <taxon>Polyphaga</taxon>
        <taxon>Elateriformia</taxon>
        <taxon>Elateroidea</taxon>
        <taxon>Elateridae</taxon>
        <taxon>Agrypninae</taxon>
        <taxon>Pyrophorini</taxon>
        <taxon>Ignelater</taxon>
    </lineage>
</organism>
<name>A0A8K0G4J8_IGNLU</name>
<proteinExistence type="predicted"/>
<comment type="caution">
    <text evidence="2">The sequence shown here is derived from an EMBL/GenBank/DDBJ whole genome shotgun (WGS) entry which is preliminary data.</text>
</comment>
<evidence type="ECO:0000313" key="3">
    <source>
        <dbReference type="Proteomes" id="UP000801492"/>
    </source>
</evidence>
<feature type="region of interest" description="Disordered" evidence="1">
    <location>
        <begin position="65"/>
        <end position="118"/>
    </location>
</feature>
<evidence type="ECO:0000256" key="1">
    <source>
        <dbReference type="SAM" id="MobiDB-lite"/>
    </source>
</evidence>
<protein>
    <submittedName>
        <fullName evidence="2">Uncharacterized protein</fullName>
    </submittedName>
</protein>
<gene>
    <name evidence="2" type="ORF">ILUMI_17996</name>
</gene>
<dbReference type="EMBL" id="VTPC01079307">
    <property type="protein sequence ID" value="KAF2888177.1"/>
    <property type="molecule type" value="Genomic_DNA"/>
</dbReference>
<reference evidence="2" key="1">
    <citation type="submission" date="2019-08" db="EMBL/GenBank/DDBJ databases">
        <title>The genome of the North American firefly Photinus pyralis.</title>
        <authorList>
            <consortium name="Photinus pyralis genome working group"/>
            <person name="Fallon T.R."/>
            <person name="Sander Lower S.E."/>
            <person name="Weng J.-K."/>
        </authorList>
    </citation>
    <scope>NUCLEOTIDE SEQUENCE</scope>
    <source>
        <strain evidence="2">TRF0915ILg1</strain>
        <tissue evidence="2">Whole body</tissue>
    </source>
</reference>
<evidence type="ECO:0000313" key="2">
    <source>
        <dbReference type="EMBL" id="KAF2888177.1"/>
    </source>
</evidence>
<dbReference type="AlphaFoldDB" id="A0A8K0G4J8"/>
<dbReference type="Proteomes" id="UP000801492">
    <property type="component" value="Unassembled WGS sequence"/>
</dbReference>
<dbReference type="OrthoDB" id="6782613at2759"/>